<comment type="caution">
    <text evidence="4">The sequence shown here is derived from an EMBL/GenBank/DDBJ whole genome shotgun (WGS) entry which is preliminary data.</text>
</comment>
<keyword evidence="2" id="KW-0812">Transmembrane</keyword>
<dbReference type="PANTHER" id="PTHR31600">
    <property type="entry name" value="TINY MACROCYSTS PROTEIN B-RELATED"/>
    <property type="match status" value="1"/>
</dbReference>
<proteinExistence type="predicted"/>
<feature type="domain" description="TmcB/TmcC TPR repeats" evidence="3">
    <location>
        <begin position="546"/>
        <end position="665"/>
    </location>
</feature>
<keyword evidence="2" id="KW-0472">Membrane</keyword>
<dbReference type="OrthoDB" id="297535at2759"/>
<reference evidence="4 5" key="1">
    <citation type="submission" date="2017-12" db="EMBL/GenBank/DDBJ databases">
        <title>Sequencing, de novo assembly and annotation of complete genome of a new Thraustochytrid species, strain FCC1311.</title>
        <authorList>
            <person name="Sedici K."/>
            <person name="Godart F."/>
            <person name="Aiese Cigliano R."/>
            <person name="Sanseverino W."/>
            <person name="Barakat M."/>
            <person name="Ortet P."/>
            <person name="Marechal E."/>
            <person name="Cagnac O."/>
            <person name="Amato A."/>
        </authorList>
    </citation>
    <scope>NUCLEOTIDE SEQUENCE [LARGE SCALE GENOMIC DNA]</scope>
</reference>
<sequence>MTSKDDGEVTESGSTGNLGDNHLQVHSGETLHKVGKQESVFDWIEKSYIKAKDAAAGVLLLLSRECGKSHSSAHLGIIIESIQLFTFALSPMLDADDEASTTSQVGTAPTNGSIIENMVFFSDVSNLLMYFIGYEVCLFLTVSAVIVFLLNALYVAYGWSNTFNVLWPIKVLRLQANVLIGLAFIPTIQLMALMFSCSSFDLNCTAWQPLVLTLSIFYILLAIAIGSTYFDPIVTSESPQASAHTRITVFNILAKIVLSAVHAVWDSNATLRSSFAAELSRHLLLIGFSSALSYLYVWYQPYYHYKMNVLSGVTSSILLWFAVSMFVRWIKIMLGDPNAVGALENSATSIDSTQAARDVSVALVTGAFLVIPLTIFMIEYRKRALAKKPVYRLKNAYEFELKIRNYLRVHHPIFAQTHHKASSIKPLLKDSDAMNHPIDEDSSDDESDEEDQQPLFARESNVSNVKDDKNAGHRRRKQDRVLTKVQKLFESAISQFPGSAQLPMFMIYFFKTFYEKEQGIVLSRKAILIAARRKPWFDLEFGLFKLQSEIKHNVSTGKEVVSFVASEKYEREAKNYDRQSCWHLLEFWSELSASHPDMTRVQSLAKAVAEYSAKAQSAYLRLTRLQPKQARVLKLYSGFLNDVVNDRTAGQHAMSRAISYEEDKTSGNANNGGPPAAAGSTENPLSTQLHKFDPVMVFEISETTQHGTGFGEISYVNSDAAYVLQNASQKLVGRSVMEYLVPPFSTHLKGIVAAFFLEGRSPLFGRKIETFCVSSRKDCFQVTMQLSPYTTDGINFTMFLSFVPNERALREAQFGFGEDVANQGFFLFSDQYERGHVIAASDAGSFLLEKFTTLLDTHAMLAGSTIELKDIIEDSENMMERALATGDCVDVSLCSLRLDYENELHSTELKVQEFNYEGFRIQKATIRVLTKEAAAMRMQRRGSAASPNDLESFPSNTTSDDFSDVSKNESDDKFAFLSPTIGISNAAPALVKSPGSRSGSSVGSGKSGGSQSTVAGMYLRRLLQSEGTGKKMSPQLQRLSLVYVICLLVVVACSLVYYVIQERNLDRYASEVAFLNRAGFRRFNAVSLAYCTHCLVLLNLGVTLPSALSEESLRAELETNMESLRDIEKVAFSMRTYSDEVENVYSVGNTALSVLNGESARWEYTSLYDATSLVTGAATNLIDSPLEMFTLDNPNVHMVLTQVLGSVSYLQDLNRTTFMFQNLAESEIHTLVPIFWISVGIASFMQTLLLAYFIWPLVKLVERNKLEVLEVLRSIPPKSIATISLRSRNRLLEVHEVANEVLESQLNNSTWDTQRKITGLLDKSDGSGSGKKRKRSEKSKESPRKMVEKRLADSVIRASTIEPGNTNTLRTGEDKPRNRLARNDSGSSEEANSSACSDNDEAKSSSSDQIMNMATEARSPPSPIGEEEVETEKSTSKGLSGGLVAWFRGDHEDDSDDEDEFRYKKGIGSRVLSGLAAPFYKCGSGMRHFKRWMRQLCAPKVKTTPTAPVVAPLDRQDTDSKLEARLRKTQTDFSVQLRVLAKMAVPALAAFLFYVLNYTLGFYLNINYLLRVPTSVNFSGLRRATLRLIKHVLFLYLAGTSMEAGDPYSASQGNVSHTVGLFEHVNNVLFHGRQNDEGLLRVSSDQEQITLLLENGCYNWPGSDLTVCETFEDGIMNGGLMTATRQFLKNFVTELHAAPPLNSSETSFAGYLLVPAELESLLVLEESFLQVQYTTSVKLYVKEVTEQLDADRLTRNIILAAYLTTILLVYILLVRGIIRSLDNELKRTRRLLLMVPEELYNRLPTLRKFITREFKIGKRRK</sequence>
<feature type="region of interest" description="Disordered" evidence="1">
    <location>
        <begin position="988"/>
        <end position="1012"/>
    </location>
</feature>
<feature type="compositionally biased region" description="Low complexity" evidence="1">
    <location>
        <begin position="993"/>
        <end position="1012"/>
    </location>
</feature>
<name>A0A2R5GG28_9STRA</name>
<accession>A0A2R5GG28</accession>
<feature type="region of interest" description="Disordered" evidence="1">
    <location>
        <begin position="1317"/>
        <end position="1437"/>
    </location>
</feature>
<feature type="transmembrane region" description="Helical" evidence="2">
    <location>
        <begin position="279"/>
        <end position="297"/>
    </location>
</feature>
<feature type="transmembrane region" description="Helical" evidence="2">
    <location>
        <begin position="1757"/>
        <end position="1778"/>
    </location>
</feature>
<organism evidence="4 5">
    <name type="scientific">Hondaea fermentalgiana</name>
    <dbReference type="NCBI Taxonomy" id="2315210"/>
    <lineage>
        <taxon>Eukaryota</taxon>
        <taxon>Sar</taxon>
        <taxon>Stramenopiles</taxon>
        <taxon>Bigyra</taxon>
        <taxon>Labyrinthulomycetes</taxon>
        <taxon>Thraustochytrida</taxon>
        <taxon>Thraustochytriidae</taxon>
        <taxon>Hondaea</taxon>
    </lineage>
</organism>
<keyword evidence="2" id="KW-1133">Transmembrane helix</keyword>
<dbReference type="Proteomes" id="UP000241890">
    <property type="component" value="Unassembled WGS sequence"/>
</dbReference>
<dbReference type="InterPro" id="IPR052994">
    <property type="entry name" value="Tiny_macrocysts_regulators"/>
</dbReference>
<feature type="transmembrane region" description="Helical" evidence="2">
    <location>
        <begin position="1234"/>
        <end position="1255"/>
    </location>
</feature>
<feature type="transmembrane region" description="Helical" evidence="2">
    <location>
        <begin position="209"/>
        <end position="230"/>
    </location>
</feature>
<evidence type="ECO:0000256" key="1">
    <source>
        <dbReference type="SAM" id="MobiDB-lite"/>
    </source>
</evidence>
<feature type="compositionally biased region" description="Low complexity" evidence="1">
    <location>
        <begin position="667"/>
        <end position="679"/>
    </location>
</feature>
<keyword evidence="5" id="KW-1185">Reference proteome</keyword>
<feature type="transmembrane region" description="Helical" evidence="2">
    <location>
        <begin position="127"/>
        <end position="154"/>
    </location>
</feature>
<feature type="compositionally biased region" description="Acidic residues" evidence="1">
    <location>
        <begin position="440"/>
        <end position="452"/>
    </location>
</feature>
<feature type="transmembrane region" description="Helical" evidence="2">
    <location>
        <begin position="1040"/>
        <end position="1060"/>
    </location>
</feature>
<feature type="compositionally biased region" description="Basic and acidic residues" evidence="1">
    <location>
        <begin position="1338"/>
        <end position="1352"/>
    </location>
</feature>
<feature type="region of interest" description="Disordered" evidence="1">
    <location>
        <begin position="433"/>
        <end position="479"/>
    </location>
</feature>
<feature type="transmembrane region" description="Helical" evidence="2">
    <location>
        <begin position="174"/>
        <end position="197"/>
    </location>
</feature>
<gene>
    <name evidence="4" type="ORF">FCC1311_060572</name>
</gene>
<feature type="region of interest" description="Disordered" evidence="1">
    <location>
        <begin position="1"/>
        <end position="23"/>
    </location>
</feature>
<evidence type="ECO:0000313" key="5">
    <source>
        <dbReference type="Proteomes" id="UP000241890"/>
    </source>
</evidence>
<feature type="region of interest" description="Disordered" evidence="1">
    <location>
        <begin position="661"/>
        <end position="684"/>
    </location>
</feature>
<feature type="compositionally biased region" description="Polar residues" evidence="1">
    <location>
        <begin position="1384"/>
        <end position="1397"/>
    </location>
</feature>
<dbReference type="PANTHER" id="PTHR31600:SF2">
    <property type="entry name" value="GAMETE ENRICHED GENE 10 PROTEIN-RELATED"/>
    <property type="match status" value="1"/>
</dbReference>
<feature type="transmembrane region" description="Helical" evidence="2">
    <location>
        <begin position="359"/>
        <end position="378"/>
    </location>
</feature>
<protein>
    <recommendedName>
        <fullName evidence="3">TmcB/TmcC TPR repeats domain-containing protein</fullName>
    </recommendedName>
</protein>
<feature type="transmembrane region" description="Helical" evidence="2">
    <location>
        <begin position="1543"/>
        <end position="1564"/>
    </location>
</feature>
<dbReference type="EMBL" id="BEYU01000067">
    <property type="protein sequence ID" value="GBG29837.1"/>
    <property type="molecule type" value="Genomic_DNA"/>
</dbReference>
<dbReference type="InParanoid" id="A0A2R5GG28"/>
<feature type="transmembrane region" description="Helical" evidence="2">
    <location>
        <begin position="309"/>
        <end position="330"/>
    </location>
</feature>
<dbReference type="Pfam" id="PF25474">
    <property type="entry name" value="TPR_TmcB"/>
    <property type="match status" value="1"/>
</dbReference>
<evidence type="ECO:0000256" key="2">
    <source>
        <dbReference type="SAM" id="Phobius"/>
    </source>
</evidence>
<dbReference type="InterPro" id="IPR057352">
    <property type="entry name" value="TPR_TmcB/C"/>
</dbReference>
<evidence type="ECO:0000259" key="3">
    <source>
        <dbReference type="Pfam" id="PF25474"/>
    </source>
</evidence>
<feature type="region of interest" description="Disordered" evidence="1">
    <location>
        <begin position="939"/>
        <end position="966"/>
    </location>
</feature>
<evidence type="ECO:0000313" key="4">
    <source>
        <dbReference type="EMBL" id="GBG29837.1"/>
    </source>
</evidence>